<dbReference type="RefSeq" id="XP_005765906.1">
    <property type="nucleotide sequence ID" value="XM_005765849.1"/>
</dbReference>
<dbReference type="SUPFAM" id="SSF50985">
    <property type="entry name" value="RCC1/BLIP-II"/>
    <property type="match status" value="1"/>
</dbReference>
<dbReference type="PANTHER" id="PTHR22870:SF466">
    <property type="entry name" value="ANKYRIN REPEAT-CONTAINING PROTEIN"/>
    <property type="match status" value="1"/>
</dbReference>
<dbReference type="PROSITE" id="PS50012">
    <property type="entry name" value="RCC1_3"/>
    <property type="match status" value="1"/>
</dbReference>
<reference evidence="5" key="1">
    <citation type="journal article" date="2013" name="Nature">
        <title>Pan genome of the phytoplankton Emiliania underpins its global distribution.</title>
        <authorList>
            <person name="Read B.A."/>
            <person name="Kegel J."/>
            <person name="Klute M.J."/>
            <person name="Kuo A."/>
            <person name="Lefebvre S.C."/>
            <person name="Maumus F."/>
            <person name="Mayer C."/>
            <person name="Miller J."/>
            <person name="Monier A."/>
            <person name="Salamov A."/>
            <person name="Young J."/>
            <person name="Aguilar M."/>
            <person name="Claverie J.M."/>
            <person name="Frickenhaus S."/>
            <person name="Gonzalez K."/>
            <person name="Herman E.K."/>
            <person name="Lin Y.C."/>
            <person name="Napier J."/>
            <person name="Ogata H."/>
            <person name="Sarno A.F."/>
            <person name="Shmutz J."/>
            <person name="Schroeder D."/>
            <person name="de Vargas C."/>
            <person name="Verret F."/>
            <person name="von Dassow P."/>
            <person name="Valentin K."/>
            <person name="Van de Peer Y."/>
            <person name="Wheeler G."/>
            <person name="Dacks J.B."/>
            <person name="Delwiche C.F."/>
            <person name="Dyhrman S.T."/>
            <person name="Glockner G."/>
            <person name="John U."/>
            <person name="Richards T."/>
            <person name="Worden A.Z."/>
            <person name="Zhang X."/>
            <person name="Grigoriev I.V."/>
            <person name="Allen A.E."/>
            <person name="Bidle K."/>
            <person name="Borodovsky M."/>
            <person name="Bowler C."/>
            <person name="Brownlee C."/>
            <person name="Cock J.M."/>
            <person name="Elias M."/>
            <person name="Gladyshev V.N."/>
            <person name="Groth M."/>
            <person name="Guda C."/>
            <person name="Hadaegh A."/>
            <person name="Iglesias-Rodriguez M.D."/>
            <person name="Jenkins J."/>
            <person name="Jones B.M."/>
            <person name="Lawson T."/>
            <person name="Leese F."/>
            <person name="Lindquist E."/>
            <person name="Lobanov A."/>
            <person name="Lomsadze A."/>
            <person name="Malik S.B."/>
            <person name="Marsh M.E."/>
            <person name="Mackinder L."/>
            <person name="Mock T."/>
            <person name="Mueller-Roeber B."/>
            <person name="Pagarete A."/>
            <person name="Parker M."/>
            <person name="Probert I."/>
            <person name="Quesneville H."/>
            <person name="Raines C."/>
            <person name="Rensing S.A."/>
            <person name="Riano-Pachon D.M."/>
            <person name="Richier S."/>
            <person name="Rokitta S."/>
            <person name="Shiraiwa Y."/>
            <person name="Soanes D.M."/>
            <person name="van der Giezen M."/>
            <person name="Wahlund T.M."/>
            <person name="Williams B."/>
            <person name="Wilson W."/>
            <person name="Wolfe G."/>
            <person name="Wurch L.L."/>
        </authorList>
    </citation>
    <scope>NUCLEOTIDE SEQUENCE</scope>
</reference>
<feature type="region of interest" description="Disordered" evidence="3">
    <location>
        <begin position="84"/>
        <end position="107"/>
    </location>
</feature>
<dbReference type="Gene3D" id="2.130.10.30">
    <property type="entry name" value="Regulator of chromosome condensation 1/beta-lactamase-inhibitor protein II"/>
    <property type="match status" value="1"/>
</dbReference>
<protein>
    <recommendedName>
        <fullName evidence="6">Regulator of chromosome condensation</fullName>
    </recommendedName>
</protein>
<evidence type="ECO:0000256" key="1">
    <source>
        <dbReference type="ARBA" id="ARBA00022737"/>
    </source>
</evidence>
<evidence type="ECO:0000313" key="4">
    <source>
        <dbReference type="EnsemblProtists" id="EOD13477"/>
    </source>
</evidence>
<keyword evidence="5" id="KW-1185">Reference proteome</keyword>
<dbReference type="InterPro" id="IPR000408">
    <property type="entry name" value="Reg_chr_condens"/>
</dbReference>
<dbReference type="Proteomes" id="UP000013827">
    <property type="component" value="Unassembled WGS sequence"/>
</dbReference>
<dbReference type="Pfam" id="PF00415">
    <property type="entry name" value="RCC1"/>
    <property type="match status" value="1"/>
</dbReference>
<dbReference type="GeneID" id="17259613"/>
<accession>A0A0D3IQE2</accession>
<proteinExistence type="predicted"/>
<sequence>MWGGRHGAPAVVPPPPPSEDSGRQSWQPNGWTLVACGTDCTVAVSGEGGCFTWGDGAHGRLGLGDTEPREAPTRVETISPIASVEAASPGDEERASEEVRDSGDSAVGAGSSLGAALADAFAEEGGGAVEPDGFVVEALACGCGMGDSDAGPLMMALVVPALPETPSERVGSSFSQYREGPEDDWSDRSSFLDSFTASVTLF</sequence>
<evidence type="ECO:0000313" key="5">
    <source>
        <dbReference type="Proteomes" id="UP000013827"/>
    </source>
</evidence>
<evidence type="ECO:0000256" key="3">
    <source>
        <dbReference type="SAM" id="MobiDB-lite"/>
    </source>
</evidence>
<feature type="region of interest" description="Disordered" evidence="3">
    <location>
        <begin position="168"/>
        <end position="187"/>
    </location>
</feature>
<name>A0A0D3IQE2_EMIH1</name>
<keyword evidence="1" id="KW-0677">Repeat</keyword>
<organism evidence="4 5">
    <name type="scientific">Emiliania huxleyi (strain CCMP1516)</name>
    <dbReference type="NCBI Taxonomy" id="280463"/>
    <lineage>
        <taxon>Eukaryota</taxon>
        <taxon>Haptista</taxon>
        <taxon>Haptophyta</taxon>
        <taxon>Prymnesiophyceae</taxon>
        <taxon>Isochrysidales</taxon>
        <taxon>Noelaerhabdaceae</taxon>
        <taxon>Emiliania</taxon>
    </lineage>
</organism>
<dbReference type="InterPro" id="IPR009091">
    <property type="entry name" value="RCC1/BLIP-II"/>
</dbReference>
<feature type="region of interest" description="Disordered" evidence="3">
    <location>
        <begin position="1"/>
        <end position="27"/>
    </location>
</feature>
<evidence type="ECO:0000256" key="2">
    <source>
        <dbReference type="PROSITE-ProRule" id="PRU00235"/>
    </source>
</evidence>
<dbReference type="PANTHER" id="PTHR22870">
    <property type="entry name" value="REGULATOR OF CHROMOSOME CONDENSATION"/>
    <property type="match status" value="1"/>
</dbReference>
<reference evidence="4" key="2">
    <citation type="submission" date="2024-10" db="UniProtKB">
        <authorList>
            <consortium name="EnsemblProtists"/>
        </authorList>
    </citation>
    <scope>IDENTIFICATION</scope>
</reference>
<feature type="compositionally biased region" description="Basic and acidic residues" evidence="3">
    <location>
        <begin position="91"/>
        <end position="103"/>
    </location>
</feature>
<dbReference type="KEGG" id="ehx:EMIHUDRAFT_212552"/>
<dbReference type="AlphaFoldDB" id="A0A0D3IQE2"/>
<dbReference type="PaxDb" id="2903-EOD13477"/>
<dbReference type="EnsemblProtists" id="EOD13477">
    <property type="protein sequence ID" value="EOD13477"/>
    <property type="gene ID" value="EMIHUDRAFT_212552"/>
</dbReference>
<feature type="repeat" description="RCC1" evidence="2">
    <location>
        <begin position="48"/>
        <end position="100"/>
    </location>
</feature>
<dbReference type="InterPro" id="IPR051210">
    <property type="entry name" value="Ub_ligase/GEF_domain"/>
</dbReference>
<evidence type="ECO:0008006" key="6">
    <source>
        <dbReference type="Google" id="ProtNLM"/>
    </source>
</evidence>
<dbReference type="HOGENOM" id="CLU_1356873_0_0_1"/>